<keyword evidence="2" id="KW-0646">Protease inhibitor</keyword>
<evidence type="ECO:0000256" key="2">
    <source>
        <dbReference type="ARBA" id="ARBA00022690"/>
    </source>
</evidence>
<evidence type="ECO:0000256" key="4">
    <source>
        <dbReference type="ARBA" id="ARBA00023157"/>
    </source>
</evidence>
<evidence type="ECO:0000259" key="5">
    <source>
        <dbReference type="SMART" id="SM00043"/>
    </source>
</evidence>
<dbReference type="EMBL" id="JBFSEQ010000013">
    <property type="protein sequence ID" value="KAL2763311.1"/>
    <property type="molecule type" value="Genomic_DNA"/>
</dbReference>
<dbReference type="SUPFAM" id="SSF54403">
    <property type="entry name" value="Cystatin/monellin"/>
    <property type="match status" value="1"/>
</dbReference>
<dbReference type="PROSITE" id="PS00287">
    <property type="entry name" value="CYSTATIN"/>
    <property type="match status" value="1"/>
</dbReference>
<keyword evidence="4" id="KW-1015">Disulfide bond</keyword>
<dbReference type="PANTHER" id="PTHR46186">
    <property type="entry name" value="CYSTATIN"/>
    <property type="match status" value="1"/>
</dbReference>
<evidence type="ECO:0000313" key="7">
    <source>
        <dbReference type="Proteomes" id="UP001610411"/>
    </source>
</evidence>
<dbReference type="SMART" id="SM00043">
    <property type="entry name" value="CY"/>
    <property type="match status" value="1"/>
</dbReference>
<dbReference type="FunFam" id="3.10.450.10:FF:000004">
    <property type="entry name" value="Cystatin C"/>
    <property type="match status" value="1"/>
</dbReference>
<evidence type="ECO:0000256" key="3">
    <source>
        <dbReference type="ARBA" id="ARBA00022704"/>
    </source>
</evidence>
<comment type="caution">
    <text evidence="6">The sequence shown here is derived from an EMBL/GenBank/DDBJ whole genome shotgun (WGS) entry which is preliminary data.</text>
</comment>
<keyword evidence="3" id="KW-0789">Thiol protease inhibitor</keyword>
<sequence length="87" mass="10271">MDFAISKYNKESKDVYYSRVQQVVAGVNYFFDVKIGRTTCTKSQLNLDNCPFHEQLHLKREELCSFQIYTVPWEDSMTLVKYTCQKA</sequence>
<dbReference type="CDD" id="cd00042">
    <property type="entry name" value="CY"/>
    <property type="match status" value="1"/>
</dbReference>
<comment type="similarity">
    <text evidence="1">Belongs to the cystatin family.</text>
</comment>
<keyword evidence="7" id="KW-1185">Reference proteome</keyword>
<dbReference type="Pfam" id="PF00031">
    <property type="entry name" value="Cystatin"/>
    <property type="match status" value="1"/>
</dbReference>
<name>A0ABD2D9P9_DAUMA</name>
<dbReference type="GO" id="GO:0004869">
    <property type="term" value="F:cysteine-type endopeptidase inhibitor activity"/>
    <property type="evidence" value="ECO:0007669"/>
    <property type="project" value="UniProtKB-KW"/>
</dbReference>
<dbReference type="InterPro" id="IPR018073">
    <property type="entry name" value="Prot_inh_cystat_CS"/>
</dbReference>
<reference evidence="6 7" key="1">
    <citation type="journal article" date="2024" name="G3 (Bethesda)">
        <title>A hybrid genome assembly of the endangered aye-aye (Daubentonia madagascariensis).</title>
        <authorList>
            <person name="Versoza C.J."/>
            <person name="Pfeifer S.P."/>
        </authorList>
    </citation>
    <scope>NUCLEOTIDE SEQUENCE [LARGE SCALE GENOMIC DNA]</scope>
    <source>
        <strain evidence="6">6821</strain>
    </source>
</reference>
<proteinExistence type="inferred from homology"/>
<dbReference type="InterPro" id="IPR000010">
    <property type="entry name" value="Cystatin_dom"/>
</dbReference>
<organism evidence="6 7">
    <name type="scientific">Daubentonia madagascariensis</name>
    <name type="common">Aye-aye</name>
    <name type="synonym">Sciurus madagascariensis</name>
    <dbReference type="NCBI Taxonomy" id="31869"/>
    <lineage>
        <taxon>Eukaryota</taxon>
        <taxon>Metazoa</taxon>
        <taxon>Chordata</taxon>
        <taxon>Craniata</taxon>
        <taxon>Vertebrata</taxon>
        <taxon>Euteleostomi</taxon>
        <taxon>Mammalia</taxon>
        <taxon>Eutheria</taxon>
        <taxon>Euarchontoglires</taxon>
        <taxon>Primates</taxon>
        <taxon>Strepsirrhini</taxon>
        <taxon>Chiromyiformes</taxon>
        <taxon>Daubentoniidae</taxon>
        <taxon>Daubentonia</taxon>
    </lineage>
</organism>
<gene>
    <name evidence="6" type="ORF">WCI35_031769</name>
</gene>
<dbReference type="AlphaFoldDB" id="A0ABD2D9P9"/>
<protein>
    <submittedName>
        <fullName evidence="6">Cystatin-D</fullName>
    </submittedName>
</protein>
<dbReference type="Gene3D" id="3.10.450.10">
    <property type="match status" value="1"/>
</dbReference>
<dbReference type="Proteomes" id="UP001610411">
    <property type="component" value="Unassembled WGS sequence"/>
</dbReference>
<accession>A0ABD2D9P9</accession>
<dbReference type="InterPro" id="IPR046350">
    <property type="entry name" value="Cystatin_sf"/>
</dbReference>
<dbReference type="PANTHER" id="PTHR46186:SF2">
    <property type="entry name" value="CYSTATIN"/>
    <property type="match status" value="1"/>
</dbReference>
<feature type="domain" description="Cystatin" evidence="5">
    <location>
        <begin position="2"/>
        <end position="85"/>
    </location>
</feature>
<evidence type="ECO:0000256" key="1">
    <source>
        <dbReference type="ARBA" id="ARBA00009403"/>
    </source>
</evidence>
<evidence type="ECO:0000313" key="6">
    <source>
        <dbReference type="EMBL" id="KAL2763311.1"/>
    </source>
</evidence>